<accession>A0ABP5WUJ6</accession>
<dbReference type="Pfam" id="PF13581">
    <property type="entry name" value="HATPase_c_2"/>
    <property type="match status" value="1"/>
</dbReference>
<dbReference type="Proteomes" id="UP001501638">
    <property type="component" value="Unassembled WGS sequence"/>
</dbReference>
<dbReference type="InterPro" id="IPR003594">
    <property type="entry name" value="HATPase_dom"/>
</dbReference>
<dbReference type="CDD" id="cd16936">
    <property type="entry name" value="HATPase_RsbW-like"/>
    <property type="match status" value="1"/>
</dbReference>
<organism evidence="3 4">
    <name type="scientific">Streptomyces macrosporus</name>
    <dbReference type="NCBI Taxonomy" id="44032"/>
    <lineage>
        <taxon>Bacteria</taxon>
        <taxon>Bacillati</taxon>
        <taxon>Actinomycetota</taxon>
        <taxon>Actinomycetes</taxon>
        <taxon>Kitasatosporales</taxon>
        <taxon>Streptomycetaceae</taxon>
        <taxon>Streptomyces</taxon>
    </lineage>
</organism>
<dbReference type="PANTHER" id="PTHR35526">
    <property type="entry name" value="ANTI-SIGMA-F FACTOR RSBW-RELATED"/>
    <property type="match status" value="1"/>
</dbReference>
<keyword evidence="1" id="KW-0723">Serine/threonine-protein kinase</keyword>
<evidence type="ECO:0000256" key="1">
    <source>
        <dbReference type="ARBA" id="ARBA00022527"/>
    </source>
</evidence>
<evidence type="ECO:0000259" key="2">
    <source>
        <dbReference type="Pfam" id="PF13581"/>
    </source>
</evidence>
<dbReference type="PANTHER" id="PTHR35526:SF3">
    <property type="entry name" value="ANTI-SIGMA-F FACTOR RSBW"/>
    <property type="match status" value="1"/>
</dbReference>
<dbReference type="SUPFAM" id="SSF55874">
    <property type="entry name" value="ATPase domain of HSP90 chaperone/DNA topoisomerase II/histidine kinase"/>
    <property type="match status" value="1"/>
</dbReference>
<protein>
    <recommendedName>
        <fullName evidence="2">Histidine kinase/HSP90-like ATPase domain-containing protein</fullName>
    </recommendedName>
</protein>
<name>A0ABP5WUJ6_9ACTN</name>
<keyword evidence="1" id="KW-0418">Kinase</keyword>
<feature type="domain" description="Histidine kinase/HSP90-like ATPase" evidence="2">
    <location>
        <begin position="18"/>
        <end position="120"/>
    </location>
</feature>
<comment type="caution">
    <text evidence="3">The sequence shown here is derived from an EMBL/GenBank/DDBJ whole genome shotgun (WGS) entry which is preliminary data.</text>
</comment>
<reference evidence="4" key="1">
    <citation type="journal article" date="2019" name="Int. J. Syst. Evol. Microbiol.">
        <title>The Global Catalogue of Microorganisms (GCM) 10K type strain sequencing project: providing services to taxonomists for standard genome sequencing and annotation.</title>
        <authorList>
            <consortium name="The Broad Institute Genomics Platform"/>
            <consortium name="The Broad Institute Genome Sequencing Center for Infectious Disease"/>
            <person name="Wu L."/>
            <person name="Ma J."/>
        </authorList>
    </citation>
    <scope>NUCLEOTIDE SEQUENCE [LARGE SCALE GENOMIC DNA]</scope>
    <source>
        <strain evidence="4">JCM 6305</strain>
    </source>
</reference>
<dbReference type="InterPro" id="IPR036890">
    <property type="entry name" value="HATPase_C_sf"/>
</dbReference>
<keyword evidence="1" id="KW-0808">Transferase</keyword>
<dbReference type="Gene3D" id="3.30.565.10">
    <property type="entry name" value="Histidine kinase-like ATPase, C-terminal domain"/>
    <property type="match status" value="1"/>
</dbReference>
<keyword evidence="4" id="KW-1185">Reference proteome</keyword>
<dbReference type="EMBL" id="BAAASZ010000014">
    <property type="protein sequence ID" value="GAA2433734.1"/>
    <property type="molecule type" value="Genomic_DNA"/>
</dbReference>
<evidence type="ECO:0000313" key="3">
    <source>
        <dbReference type="EMBL" id="GAA2433734.1"/>
    </source>
</evidence>
<gene>
    <name evidence="3" type="ORF">GCM10010405_15930</name>
</gene>
<sequence length="145" mass="15712">MPAGTTLAATPRRERFALPARAESVAVARRRVRARLDRWGADARARDTAVLVVSELFTNAVVHTGSETVVCEVRRDREGGDEQVSIEVRGHRPGRPAATGRLPEEECGRGLLLVQAVSTAWGLDDTEGRCGWSVWARLPLIGAAC</sequence>
<evidence type="ECO:0000313" key="4">
    <source>
        <dbReference type="Proteomes" id="UP001501638"/>
    </source>
</evidence>
<dbReference type="InterPro" id="IPR050267">
    <property type="entry name" value="Anti-sigma-factor_SerPK"/>
</dbReference>
<proteinExistence type="predicted"/>